<dbReference type="AlphaFoldDB" id="A0A9P6I718"/>
<dbReference type="OrthoDB" id="506431at2759"/>
<reference evidence="2" key="1">
    <citation type="submission" date="2020-03" db="EMBL/GenBank/DDBJ databases">
        <authorList>
            <person name="He L."/>
        </authorList>
    </citation>
    <scope>NUCLEOTIDE SEQUENCE</scope>
    <source>
        <strain evidence="2">CkLH20</strain>
    </source>
</reference>
<gene>
    <name evidence="2" type="ORF">CkaCkLH20_05445</name>
</gene>
<dbReference type="InterPro" id="IPR052061">
    <property type="entry name" value="PTE-AB_protein"/>
</dbReference>
<reference evidence="2" key="2">
    <citation type="submission" date="2020-11" db="EMBL/GenBank/DDBJ databases">
        <title>Whole genome sequencing of Colletotrichum sp.</title>
        <authorList>
            <person name="Li H."/>
        </authorList>
    </citation>
    <scope>NUCLEOTIDE SEQUENCE</scope>
    <source>
        <strain evidence="2">CkLH20</strain>
    </source>
</reference>
<organism evidence="2 3">
    <name type="scientific">Colletotrichum karsti</name>
    <dbReference type="NCBI Taxonomy" id="1095194"/>
    <lineage>
        <taxon>Eukaryota</taxon>
        <taxon>Fungi</taxon>
        <taxon>Dikarya</taxon>
        <taxon>Ascomycota</taxon>
        <taxon>Pezizomycotina</taxon>
        <taxon>Sordariomycetes</taxon>
        <taxon>Hypocreomycetidae</taxon>
        <taxon>Glomerellales</taxon>
        <taxon>Glomerellaceae</taxon>
        <taxon>Colletotrichum</taxon>
        <taxon>Colletotrichum boninense species complex</taxon>
    </lineage>
</organism>
<evidence type="ECO:0000313" key="2">
    <source>
        <dbReference type="EMBL" id="KAF9877179.1"/>
    </source>
</evidence>
<dbReference type="EMBL" id="JAATWM020000015">
    <property type="protein sequence ID" value="KAF9877179.1"/>
    <property type="molecule type" value="Genomic_DNA"/>
</dbReference>
<dbReference type="InterPro" id="IPR029069">
    <property type="entry name" value="HotDog_dom_sf"/>
</dbReference>
<dbReference type="PANTHER" id="PTHR47260">
    <property type="entry name" value="UPF0644 PROTEIN PB2B4.06"/>
    <property type="match status" value="1"/>
</dbReference>
<feature type="domain" description="Thioesterase" evidence="1">
    <location>
        <begin position="117"/>
        <end position="167"/>
    </location>
</feature>
<accession>A0A9P6I718</accession>
<dbReference type="Gene3D" id="3.10.129.10">
    <property type="entry name" value="Hotdog Thioesterase"/>
    <property type="match status" value="1"/>
</dbReference>
<dbReference type="Proteomes" id="UP000781932">
    <property type="component" value="Unassembled WGS sequence"/>
</dbReference>
<keyword evidence="3" id="KW-1185">Reference proteome</keyword>
<dbReference type="Pfam" id="PF03061">
    <property type="entry name" value="4HBT"/>
    <property type="match status" value="1"/>
</dbReference>
<evidence type="ECO:0000259" key="1">
    <source>
        <dbReference type="Pfam" id="PF03061"/>
    </source>
</evidence>
<proteinExistence type="predicted"/>
<sequence>MDSLDNQLAHFNSIPWCSKLLSDPNLIIRPLVSRAYSHKDHAFEYFAKTLNTPTTIPFFLAFMHPPASQVEATDNVYDAPTGDSDKQSLESRFATKILDECNGAVGVANKMFGLMKPLMHVTHSMSVTYLRPVPVDTTVLVTATLTKVDGDKKFVVEGEMSDENGKVLVKSEVNYVVLDRQMEAFGSHVKGKF</sequence>
<dbReference type="InterPro" id="IPR006683">
    <property type="entry name" value="Thioestr_dom"/>
</dbReference>
<name>A0A9P6I718_9PEZI</name>
<comment type="caution">
    <text evidence="2">The sequence shown here is derived from an EMBL/GenBank/DDBJ whole genome shotgun (WGS) entry which is preliminary data.</text>
</comment>
<dbReference type="SUPFAM" id="SSF54637">
    <property type="entry name" value="Thioesterase/thiol ester dehydrase-isomerase"/>
    <property type="match status" value="1"/>
</dbReference>
<protein>
    <recommendedName>
        <fullName evidence="1">Thioesterase domain-containing protein</fullName>
    </recommendedName>
</protein>
<dbReference type="CDD" id="cd03440">
    <property type="entry name" value="hot_dog"/>
    <property type="match status" value="1"/>
</dbReference>
<evidence type="ECO:0000313" key="3">
    <source>
        <dbReference type="Proteomes" id="UP000781932"/>
    </source>
</evidence>
<dbReference type="RefSeq" id="XP_038746640.1">
    <property type="nucleotide sequence ID" value="XM_038888164.1"/>
</dbReference>
<dbReference type="GeneID" id="62161238"/>
<dbReference type="PANTHER" id="PTHR47260:SF6">
    <property type="entry name" value="THIOESTERASE DOMAIN-CONTAINING PROTEIN"/>
    <property type="match status" value="1"/>
</dbReference>